<reference evidence="1 2" key="1">
    <citation type="submission" date="2024-01" db="EMBL/GenBank/DDBJ databases">
        <title>A telomere-to-telomere, gap-free genome of sweet tea (Lithocarpus litseifolius).</title>
        <authorList>
            <person name="Zhou J."/>
        </authorList>
    </citation>
    <scope>NUCLEOTIDE SEQUENCE [LARGE SCALE GENOMIC DNA]</scope>
    <source>
        <strain evidence="1">Zhou-2022a</strain>
        <tissue evidence="1">Leaf</tissue>
    </source>
</reference>
<evidence type="ECO:0008006" key="3">
    <source>
        <dbReference type="Google" id="ProtNLM"/>
    </source>
</evidence>
<dbReference type="EMBL" id="JAZDWU010000012">
    <property type="protein sequence ID" value="KAK9984155.1"/>
    <property type="molecule type" value="Genomic_DNA"/>
</dbReference>
<dbReference type="Proteomes" id="UP001459277">
    <property type="component" value="Unassembled WGS sequence"/>
</dbReference>
<sequence length="579" mass="64706">MEAVDGNFELLKKEESVFAAKPRDKEGGVFESPTQLLETGKSSLPINRTLELFINKESATLAKPSDQKGGVLVCPTQPLVTHKSPLPISRLDRPPFVNLSNTVDSPMCTPLSQKPSWTRINRSSSESKETLKVLSEWGYGVGKVRPGSVHSRMMWLEDSGCRETVEQTWDRSISGSPMEIVVSKLGACQKSLLLKVAEGEATQGRQRFRRNRIVELRNSEGMLVSGEGNISIMVRDYYKNLFLSSRLSEVDKVVRSIKSVVTEDMNNSLISPFSQVEIEFALNQMAPLKALGPNGMPPIFFQKFWSDIGDDVVRAVLFCLNLGSLLSATASSRSYAWQSILKSRHLIEAGARWRVGDGHLVKIFIDKWLPNDGILSSSSGELHPEATVSELINQTSGWWNVQLIDRCFHPPDAARIKALPLCLTPQSDVLIWPLEKSGKYLVKTGYRLLCEVQDIADSSLQASTEERGFWKKLWKIQGVGKAGLTVALFATTAWSVWFHRNKTKLNENIRPLSQLAGFARDYIRDFKSLKHSSTSIQEAISKRWSPPAHEEWKINFDGAMFGESVDAGVRVVVRNSRAR</sequence>
<dbReference type="AlphaFoldDB" id="A0AAW2BDQ6"/>
<organism evidence="1 2">
    <name type="scientific">Lithocarpus litseifolius</name>
    <dbReference type="NCBI Taxonomy" id="425828"/>
    <lineage>
        <taxon>Eukaryota</taxon>
        <taxon>Viridiplantae</taxon>
        <taxon>Streptophyta</taxon>
        <taxon>Embryophyta</taxon>
        <taxon>Tracheophyta</taxon>
        <taxon>Spermatophyta</taxon>
        <taxon>Magnoliopsida</taxon>
        <taxon>eudicotyledons</taxon>
        <taxon>Gunneridae</taxon>
        <taxon>Pentapetalae</taxon>
        <taxon>rosids</taxon>
        <taxon>fabids</taxon>
        <taxon>Fagales</taxon>
        <taxon>Fagaceae</taxon>
        <taxon>Lithocarpus</taxon>
    </lineage>
</organism>
<name>A0AAW2BDQ6_9ROSI</name>
<evidence type="ECO:0000313" key="1">
    <source>
        <dbReference type="EMBL" id="KAK9984155.1"/>
    </source>
</evidence>
<accession>A0AAW2BDQ6</accession>
<gene>
    <name evidence="1" type="ORF">SO802_033680</name>
</gene>
<proteinExistence type="predicted"/>
<evidence type="ECO:0000313" key="2">
    <source>
        <dbReference type="Proteomes" id="UP001459277"/>
    </source>
</evidence>
<protein>
    <recommendedName>
        <fullName evidence="3">Reverse transcriptase</fullName>
    </recommendedName>
</protein>
<comment type="caution">
    <text evidence="1">The sequence shown here is derived from an EMBL/GenBank/DDBJ whole genome shotgun (WGS) entry which is preliminary data.</text>
</comment>
<keyword evidence="2" id="KW-1185">Reference proteome</keyword>